<dbReference type="Proteomes" id="UP001201163">
    <property type="component" value="Unassembled WGS sequence"/>
</dbReference>
<comment type="caution">
    <text evidence="7">The sequence shown here is derived from an EMBL/GenBank/DDBJ whole genome shotgun (WGS) entry which is preliminary data.</text>
</comment>
<evidence type="ECO:0000259" key="6">
    <source>
        <dbReference type="Pfam" id="PF03328"/>
    </source>
</evidence>
<evidence type="ECO:0000256" key="1">
    <source>
        <dbReference type="ARBA" id="ARBA00001946"/>
    </source>
</evidence>
<dbReference type="PANTHER" id="PTHR32308:SF0">
    <property type="entry name" value="HPCH_HPAI ALDOLASE_CITRATE LYASE DOMAIN-CONTAINING PROTEIN"/>
    <property type="match status" value="1"/>
</dbReference>
<name>A0AAD4LNZ3_9AGAM</name>
<dbReference type="InterPro" id="IPR005000">
    <property type="entry name" value="Aldolase/citrate-lyase_domain"/>
</dbReference>
<dbReference type="InterPro" id="IPR040442">
    <property type="entry name" value="Pyrv_kinase-like_dom_sf"/>
</dbReference>
<organism evidence="7 8">
    <name type="scientific">Lactarius akahatsu</name>
    <dbReference type="NCBI Taxonomy" id="416441"/>
    <lineage>
        <taxon>Eukaryota</taxon>
        <taxon>Fungi</taxon>
        <taxon>Dikarya</taxon>
        <taxon>Basidiomycota</taxon>
        <taxon>Agaricomycotina</taxon>
        <taxon>Agaricomycetes</taxon>
        <taxon>Russulales</taxon>
        <taxon>Russulaceae</taxon>
        <taxon>Lactarius</taxon>
    </lineage>
</organism>
<dbReference type="GO" id="GO:0016829">
    <property type="term" value="F:lyase activity"/>
    <property type="evidence" value="ECO:0007669"/>
    <property type="project" value="UniProtKB-KW"/>
</dbReference>
<proteinExistence type="predicted"/>
<evidence type="ECO:0000256" key="5">
    <source>
        <dbReference type="PIRSR" id="PIRSR015582-2"/>
    </source>
</evidence>
<evidence type="ECO:0000313" key="8">
    <source>
        <dbReference type="Proteomes" id="UP001201163"/>
    </source>
</evidence>
<sequence>MYYSISRPLNLLRPTSLVSHPTYCPVTRSNVQPRLQPRRYSSSVAQAHTTQLRRSYLYVPASEERMLQKSLVTPSDVIIYDLEDSIAPSEEGKIVARERLAEFLTKTPADELPHPSRIAVRVNSTHTSFFERDIVSILTIPSVRTLVLPKVHSVEDLEMVTDAMEAFGRSQGTIHLVASIESAQALHNIGGIAAWKSVYGPEKGGELRALLFAAEDYCADTSVIRTASRQELLYPRSHLSVAARAFGLEAIDMVCVNYKDLDYLRDECTDGRRLGFSGKQAIHPSQVDIIQSTFVPTEQEILRAAKIVHQMAQAHAAQTGAIGLDLSDEKGGKEMIDAPMLKQAEKTIRMARAAGLPIPTLP</sequence>
<accession>A0AAD4LNZ3</accession>
<feature type="domain" description="HpcH/HpaI aldolase/citrate lyase" evidence="6">
    <location>
        <begin position="54"/>
        <end position="284"/>
    </location>
</feature>
<feature type="binding site" evidence="4">
    <location>
        <position position="181"/>
    </location>
    <ligand>
        <name>substrate</name>
    </ligand>
</feature>
<dbReference type="Gene3D" id="3.20.20.60">
    <property type="entry name" value="Phosphoenolpyruvate-binding domains"/>
    <property type="match status" value="1"/>
</dbReference>
<reference evidence="7" key="1">
    <citation type="submission" date="2022-01" db="EMBL/GenBank/DDBJ databases">
        <title>Comparative genomics reveals a dynamic genome evolution in the ectomycorrhizal milk-cap (Lactarius) mushrooms.</title>
        <authorList>
            <consortium name="DOE Joint Genome Institute"/>
            <person name="Lebreton A."/>
            <person name="Tang N."/>
            <person name="Kuo A."/>
            <person name="LaButti K."/>
            <person name="Drula E."/>
            <person name="Barry K."/>
            <person name="Clum A."/>
            <person name="Lipzen A."/>
            <person name="Mousain D."/>
            <person name="Ng V."/>
            <person name="Wang R."/>
            <person name="Wang X."/>
            <person name="Dai Y."/>
            <person name="Henrissat B."/>
            <person name="Grigoriev I.V."/>
            <person name="Guerin-Laguette A."/>
            <person name="Yu F."/>
            <person name="Martin F.M."/>
        </authorList>
    </citation>
    <scope>NUCLEOTIDE SEQUENCE</scope>
    <source>
        <strain evidence="7">QP</strain>
    </source>
</reference>
<feature type="binding site" evidence="5">
    <location>
        <position position="181"/>
    </location>
    <ligand>
        <name>Mg(2+)</name>
        <dbReference type="ChEBI" id="CHEBI:18420"/>
    </ligand>
</feature>
<dbReference type="Pfam" id="PF03328">
    <property type="entry name" value="HpcH_HpaI"/>
    <property type="match status" value="1"/>
</dbReference>
<protein>
    <submittedName>
        <fullName evidence="7">Citrate lyase beta subunit</fullName>
    </submittedName>
</protein>
<keyword evidence="7" id="KW-0456">Lyase</keyword>
<dbReference type="PIRSF" id="PIRSF015582">
    <property type="entry name" value="Cit_lyase_B"/>
    <property type="match status" value="1"/>
</dbReference>
<evidence type="ECO:0000256" key="3">
    <source>
        <dbReference type="ARBA" id="ARBA00022842"/>
    </source>
</evidence>
<evidence type="ECO:0000313" key="7">
    <source>
        <dbReference type="EMBL" id="KAH8998496.1"/>
    </source>
</evidence>
<evidence type="ECO:0000256" key="4">
    <source>
        <dbReference type="PIRSR" id="PIRSR015582-1"/>
    </source>
</evidence>
<keyword evidence="3 5" id="KW-0460">Magnesium</keyword>
<dbReference type="SUPFAM" id="SSF51621">
    <property type="entry name" value="Phosphoenolpyruvate/pyruvate domain"/>
    <property type="match status" value="1"/>
</dbReference>
<dbReference type="InterPro" id="IPR011206">
    <property type="entry name" value="Citrate_lyase_beta/mcl1/mcl2"/>
</dbReference>
<gene>
    <name evidence="7" type="ORF">EDB92DRAFT_1835501</name>
</gene>
<keyword evidence="8" id="KW-1185">Reference proteome</keyword>
<dbReference type="GO" id="GO:0000287">
    <property type="term" value="F:magnesium ion binding"/>
    <property type="evidence" value="ECO:0007669"/>
    <property type="project" value="TreeGrafter"/>
</dbReference>
<evidence type="ECO:0000256" key="2">
    <source>
        <dbReference type="ARBA" id="ARBA00022723"/>
    </source>
</evidence>
<keyword evidence="2 5" id="KW-0479">Metal-binding</keyword>
<dbReference type="PANTHER" id="PTHR32308">
    <property type="entry name" value="LYASE BETA SUBUNIT, PUTATIVE (AFU_ORTHOLOGUE AFUA_4G13030)-RELATED"/>
    <property type="match status" value="1"/>
</dbReference>
<dbReference type="EMBL" id="JAKELL010000005">
    <property type="protein sequence ID" value="KAH8998496.1"/>
    <property type="molecule type" value="Genomic_DNA"/>
</dbReference>
<dbReference type="InterPro" id="IPR015813">
    <property type="entry name" value="Pyrv/PenolPyrv_kinase-like_dom"/>
</dbReference>
<comment type="cofactor">
    <cofactor evidence="1">
        <name>Mg(2+)</name>
        <dbReference type="ChEBI" id="CHEBI:18420"/>
    </cofactor>
</comment>
<dbReference type="AlphaFoldDB" id="A0AAD4LNZ3"/>
<feature type="binding site" evidence="4">
    <location>
        <position position="121"/>
    </location>
    <ligand>
        <name>substrate</name>
    </ligand>
</feature>
<feature type="binding site" evidence="5">
    <location>
        <position position="216"/>
    </location>
    <ligand>
        <name>Mg(2+)</name>
        <dbReference type="ChEBI" id="CHEBI:18420"/>
    </ligand>
</feature>
<dbReference type="GO" id="GO:0006107">
    <property type="term" value="P:oxaloacetate metabolic process"/>
    <property type="evidence" value="ECO:0007669"/>
    <property type="project" value="TreeGrafter"/>
</dbReference>